<feature type="non-terminal residue" evidence="1">
    <location>
        <position position="75"/>
    </location>
</feature>
<protein>
    <submittedName>
        <fullName evidence="1">Transport and Golgi organization protein 2</fullName>
    </submittedName>
</protein>
<gene>
    <name evidence="1" type="primary">TANGO2_1</name>
    <name evidence="1" type="ORF">SK128_009893</name>
</gene>
<dbReference type="EMBL" id="JAXCGZ010016431">
    <property type="protein sequence ID" value="KAK7069442.1"/>
    <property type="molecule type" value="Genomic_DNA"/>
</dbReference>
<evidence type="ECO:0000313" key="1">
    <source>
        <dbReference type="EMBL" id="KAK7069442.1"/>
    </source>
</evidence>
<sequence length="75" mass="8569">MQDQEKNLPDQQLVAQGRGHPEALVKDLSSIWVSCPYVNYGTRTTTIILVDYSDRVVFRELTMKEPVTIENVESD</sequence>
<dbReference type="InterPro" id="IPR008551">
    <property type="entry name" value="TANGO2"/>
</dbReference>
<proteinExistence type="predicted"/>
<dbReference type="Pfam" id="PF05742">
    <property type="entry name" value="TANGO2"/>
    <property type="match status" value="1"/>
</dbReference>
<dbReference type="Proteomes" id="UP001381693">
    <property type="component" value="Unassembled WGS sequence"/>
</dbReference>
<name>A0AAN9A4N6_HALRR</name>
<accession>A0AAN9A4N6</accession>
<keyword evidence="2" id="KW-1185">Reference proteome</keyword>
<comment type="caution">
    <text evidence="1">The sequence shown here is derived from an EMBL/GenBank/DDBJ whole genome shotgun (WGS) entry which is preliminary data.</text>
</comment>
<reference evidence="1 2" key="1">
    <citation type="submission" date="2023-11" db="EMBL/GenBank/DDBJ databases">
        <title>Halocaridina rubra genome assembly.</title>
        <authorList>
            <person name="Smith C."/>
        </authorList>
    </citation>
    <scope>NUCLEOTIDE SEQUENCE [LARGE SCALE GENOMIC DNA]</scope>
    <source>
        <strain evidence="1">EP-1</strain>
        <tissue evidence="1">Whole</tissue>
    </source>
</reference>
<dbReference type="AlphaFoldDB" id="A0AAN9A4N6"/>
<evidence type="ECO:0000313" key="2">
    <source>
        <dbReference type="Proteomes" id="UP001381693"/>
    </source>
</evidence>
<organism evidence="1 2">
    <name type="scientific">Halocaridina rubra</name>
    <name type="common">Hawaiian red shrimp</name>
    <dbReference type="NCBI Taxonomy" id="373956"/>
    <lineage>
        <taxon>Eukaryota</taxon>
        <taxon>Metazoa</taxon>
        <taxon>Ecdysozoa</taxon>
        <taxon>Arthropoda</taxon>
        <taxon>Crustacea</taxon>
        <taxon>Multicrustacea</taxon>
        <taxon>Malacostraca</taxon>
        <taxon>Eumalacostraca</taxon>
        <taxon>Eucarida</taxon>
        <taxon>Decapoda</taxon>
        <taxon>Pleocyemata</taxon>
        <taxon>Caridea</taxon>
        <taxon>Atyoidea</taxon>
        <taxon>Atyidae</taxon>
        <taxon>Halocaridina</taxon>
    </lineage>
</organism>